<proteinExistence type="predicted"/>
<feature type="transmembrane region" description="Helical" evidence="1">
    <location>
        <begin position="12"/>
        <end position="34"/>
    </location>
</feature>
<evidence type="ECO:0000313" key="3">
    <source>
        <dbReference type="Proteomes" id="UP000028549"/>
    </source>
</evidence>
<protein>
    <submittedName>
        <fullName evidence="2">Uncharacterized protein</fullName>
    </submittedName>
</protein>
<organism evidence="2 3">
    <name type="scientific">Metabacillus indicus</name>
    <name type="common">Bacillus indicus</name>
    <dbReference type="NCBI Taxonomy" id="246786"/>
    <lineage>
        <taxon>Bacteria</taxon>
        <taxon>Bacillati</taxon>
        <taxon>Bacillota</taxon>
        <taxon>Bacilli</taxon>
        <taxon>Bacillales</taxon>
        <taxon>Bacillaceae</taxon>
        <taxon>Metabacillus</taxon>
    </lineage>
</organism>
<evidence type="ECO:0000256" key="1">
    <source>
        <dbReference type="SAM" id="Phobius"/>
    </source>
</evidence>
<accession>A0A084H227</accession>
<feature type="transmembrane region" description="Helical" evidence="1">
    <location>
        <begin position="54"/>
        <end position="73"/>
    </location>
</feature>
<dbReference type="Proteomes" id="UP000028549">
    <property type="component" value="Unassembled WGS sequence"/>
</dbReference>
<dbReference type="OrthoDB" id="2449392at2"/>
<dbReference type="EMBL" id="JNVC02000001">
    <property type="protein sequence ID" value="KEZ53639.1"/>
    <property type="molecule type" value="Genomic_DNA"/>
</dbReference>
<keyword evidence="1" id="KW-1133">Transmembrane helix</keyword>
<comment type="caution">
    <text evidence="2">The sequence shown here is derived from an EMBL/GenBank/DDBJ whole genome shotgun (WGS) entry which is preliminary data.</text>
</comment>
<keyword evidence="3" id="KW-1185">Reference proteome</keyword>
<keyword evidence="1" id="KW-0812">Transmembrane</keyword>
<dbReference type="AlphaFoldDB" id="A0A084H227"/>
<dbReference type="RefSeq" id="WP_029282271.1">
    <property type="nucleotide sequence ID" value="NZ_JNVC02000001.1"/>
</dbReference>
<gene>
    <name evidence="2" type="ORF">GS18_0201255</name>
</gene>
<feature type="transmembrane region" description="Helical" evidence="1">
    <location>
        <begin position="80"/>
        <end position="100"/>
    </location>
</feature>
<keyword evidence="1" id="KW-0472">Membrane</keyword>
<sequence>MNYKNYEKKHVFGVIGFLILILIPYSSILFPFMVADVLYATNLTWFIQLSNGTYFLYGAGFLMWAIAALIAAFRKADRTSLISGLIIIFLSIVPFTIGAIQHKQLSDEGISFSRGIEQHQYTWDEVESAVFHLSKEKGEPSVIEIEFKDGESVSLLKDKHFTANYSLFLQKVKYHEIAFTGDHAS</sequence>
<evidence type="ECO:0000313" key="2">
    <source>
        <dbReference type="EMBL" id="KEZ53639.1"/>
    </source>
</evidence>
<reference evidence="2 3" key="1">
    <citation type="journal article" date="2005" name="Int. J. Syst. Evol. Microbiol.">
        <title>Bacillus cibi sp. nov., isolated from jeotgal, a traditional Korean fermented seafood.</title>
        <authorList>
            <person name="Yoon J.H."/>
            <person name="Lee C.H."/>
            <person name="Oh T.K."/>
        </authorList>
    </citation>
    <scope>NUCLEOTIDE SEQUENCE [LARGE SCALE GENOMIC DNA]</scope>
    <source>
        <strain evidence="2 3">DSM 16189</strain>
    </source>
</reference>
<name>A0A084H227_METID</name>